<keyword evidence="1" id="KW-1185">Reference proteome</keyword>
<name>A0A9C5Z4L0_9MUSC</name>
<dbReference type="KEGG" id="gfs:119639586"/>
<dbReference type="AlphaFoldDB" id="A0A9C5Z4L0"/>
<evidence type="ECO:0000313" key="2">
    <source>
        <dbReference type="RefSeq" id="XP_037892978.1"/>
    </source>
</evidence>
<dbReference type="RefSeq" id="XP_037892978.1">
    <property type="nucleotide sequence ID" value="XM_038037050.1"/>
</dbReference>
<protein>
    <submittedName>
        <fullName evidence="2">Uncharacterized protein LOC119639586</fullName>
    </submittedName>
</protein>
<reference evidence="2" key="1">
    <citation type="submission" date="2025-08" db="UniProtKB">
        <authorList>
            <consortium name="RefSeq"/>
        </authorList>
    </citation>
    <scope>IDENTIFICATION</scope>
    <source>
        <tissue evidence="2">Whole body pupa</tissue>
    </source>
</reference>
<evidence type="ECO:0000313" key="1">
    <source>
        <dbReference type="Proteomes" id="UP000092443"/>
    </source>
</evidence>
<gene>
    <name evidence="2" type="primary">LOC119639586</name>
</gene>
<dbReference type="Proteomes" id="UP000092443">
    <property type="component" value="Unplaced"/>
</dbReference>
<accession>A0A9C5Z4L0</accession>
<dbReference type="GeneID" id="119639586"/>
<sequence>MWYFVITVLATNTIAVQNSKALHTISTEAFNSRIADYEQQSKENKFQIQNKRQEYAEFDIENSRNGMFHRLPDRFAVNVDNNLIKENGIINKYQDDEMLTAELNTLENSIRSKDQIDFEQNKSSWLRVKKSIPVLEPVKHLLDHARSGNLNHTFRGQSNRHHHILSESEMNNEENNNDTAIETEEEREMINEGPDLQILEFLGSIGSKIWDFFSNLRQLFAASSGSASASLSSSAGS</sequence>
<proteinExistence type="predicted"/>
<organism evidence="1 2">
    <name type="scientific">Glossina fuscipes</name>
    <dbReference type="NCBI Taxonomy" id="7396"/>
    <lineage>
        <taxon>Eukaryota</taxon>
        <taxon>Metazoa</taxon>
        <taxon>Ecdysozoa</taxon>
        <taxon>Arthropoda</taxon>
        <taxon>Hexapoda</taxon>
        <taxon>Insecta</taxon>
        <taxon>Pterygota</taxon>
        <taxon>Neoptera</taxon>
        <taxon>Endopterygota</taxon>
        <taxon>Diptera</taxon>
        <taxon>Brachycera</taxon>
        <taxon>Muscomorpha</taxon>
        <taxon>Hippoboscoidea</taxon>
        <taxon>Glossinidae</taxon>
        <taxon>Glossina</taxon>
    </lineage>
</organism>